<dbReference type="GO" id="GO:0016740">
    <property type="term" value="F:transferase activity"/>
    <property type="evidence" value="ECO:0007669"/>
    <property type="project" value="UniProtKB-KW"/>
</dbReference>
<dbReference type="PROSITE" id="PS51103">
    <property type="entry name" value="PTS_EIIC_TYPE_1"/>
    <property type="match status" value="1"/>
</dbReference>
<organism evidence="7 8">
    <name type="scientific">Staphylococcus saprophyticus</name>
    <dbReference type="NCBI Taxonomy" id="29385"/>
    <lineage>
        <taxon>Bacteria</taxon>
        <taxon>Bacillati</taxon>
        <taxon>Bacillota</taxon>
        <taxon>Bacilli</taxon>
        <taxon>Bacillales</taxon>
        <taxon>Staphylococcaceae</taxon>
        <taxon>Staphylococcus</taxon>
    </lineage>
</organism>
<dbReference type="RefSeq" id="WP_115338298.1">
    <property type="nucleotide sequence ID" value="NZ_CAXOQR010000035.1"/>
</dbReference>
<evidence type="ECO:0000259" key="6">
    <source>
        <dbReference type="PROSITE" id="PS51103"/>
    </source>
</evidence>
<evidence type="ECO:0000256" key="4">
    <source>
        <dbReference type="ARBA" id="ARBA00022683"/>
    </source>
</evidence>
<keyword evidence="5" id="KW-0812">Transmembrane</keyword>
<dbReference type="InterPro" id="IPR050558">
    <property type="entry name" value="PTS_Sugar-Specific_Components"/>
</dbReference>
<feature type="domain" description="PTS EIIC type-1" evidence="6">
    <location>
        <begin position="1"/>
        <end position="147"/>
    </location>
</feature>
<feature type="transmembrane region" description="Helical" evidence="5">
    <location>
        <begin position="110"/>
        <end position="133"/>
    </location>
</feature>
<proteinExistence type="predicted"/>
<dbReference type="EMBL" id="UHED01000001">
    <property type="protein sequence ID" value="SUM81762.1"/>
    <property type="molecule type" value="Genomic_DNA"/>
</dbReference>
<protein>
    <submittedName>
        <fullName evidence="7">Phosphotransferase system IIABC component</fullName>
    </submittedName>
</protein>
<evidence type="ECO:0000256" key="2">
    <source>
        <dbReference type="ARBA" id="ARBA00022597"/>
    </source>
</evidence>
<dbReference type="SUPFAM" id="SSF51261">
    <property type="entry name" value="Duplicated hybrid motif"/>
    <property type="match status" value="1"/>
</dbReference>
<evidence type="ECO:0000256" key="1">
    <source>
        <dbReference type="ARBA" id="ARBA00022448"/>
    </source>
</evidence>
<dbReference type="InterPro" id="IPR013013">
    <property type="entry name" value="PTS_EIIC_1"/>
</dbReference>
<keyword evidence="2" id="KW-0762">Sugar transport</keyword>
<name>A0A380HJF1_STASA</name>
<evidence type="ECO:0000313" key="8">
    <source>
        <dbReference type="Proteomes" id="UP000254707"/>
    </source>
</evidence>
<reference evidence="7 8" key="1">
    <citation type="submission" date="2018-06" db="EMBL/GenBank/DDBJ databases">
        <authorList>
            <consortium name="Pathogen Informatics"/>
            <person name="Doyle S."/>
        </authorList>
    </citation>
    <scope>NUCLEOTIDE SEQUENCE [LARGE SCALE GENOMIC DNA]</scope>
    <source>
        <strain evidence="7 8">NCTC7688</strain>
    </source>
</reference>
<feature type="transmembrane region" description="Helical" evidence="5">
    <location>
        <begin position="71"/>
        <end position="89"/>
    </location>
</feature>
<keyword evidence="5" id="KW-0472">Membrane</keyword>
<keyword evidence="4" id="KW-0598">Phosphotransferase system</keyword>
<gene>
    <name evidence="7" type="primary">bglF_2</name>
    <name evidence="7" type="ORF">NCTC7688_00256</name>
</gene>
<dbReference type="PANTHER" id="PTHR30175">
    <property type="entry name" value="PHOSPHOTRANSFERASE SYSTEM TRANSPORT PROTEIN"/>
    <property type="match status" value="1"/>
</dbReference>
<evidence type="ECO:0000256" key="3">
    <source>
        <dbReference type="ARBA" id="ARBA00022679"/>
    </source>
</evidence>
<keyword evidence="1" id="KW-0813">Transport</keyword>
<dbReference type="InterPro" id="IPR001127">
    <property type="entry name" value="PTS_EIIA_1_perm"/>
</dbReference>
<sequence length="199" mass="21417">MIDNFAHGGDILIAITAASVFAQIGIAFGVVLRSRRNKDLRSLSIGTTLSGLLAGVTEPILYGLILWYKRLIPIVLVSGAIGGAIIAIFDVRVTTFVLNNLFTIPIFKPMYGYILGIAIALIIGTILTFVFGFEAKNSEKPLEAKENTNNLQEGVSTMIFAPLSGEIVKLENVPDPVFSTEAMGKGIAIEPENDTVLFM</sequence>
<dbReference type="Gene3D" id="2.70.70.10">
    <property type="entry name" value="Glucose Permease (Domain IIA)"/>
    <property type="match status" value="1"/>
</dbReference>
<accession>A0A380HJF1</accession>
<dbReference type="AlphaFoldDB" id="A0A380HJF1"/>
<dbReference type="Pfam" id="PF00358">
    <property type="entry name" value="PTS_EIIA_1"/>
    <property type="match status" value="1"/>
</dbReference>
<dbReference type="GO" id="GO:0009401">
    <property type="term" value="P:phosphoenolpyruvate-dependent sugar phosphotransferase system"/>
    <property type="evidence" value="ECO:0007669"/>
    <property type="project" value="UniProtKB-KW"/>
</dbReference>
<evidence type="ECO:0000313" key="7">
    <source>
        <dbReference type="EMBL" id="SUM81762.1"/>
    </source>
</evidence>
<feature type="transmembrane region" description="Helical" evidence="5">
    <location>
        <begin position="12"/>
        <end position="31"/>
    </location>
</feature>
<keyword evidence="3 7" id="KW-0808">Transferase</keyword>
<dbReference type="InterPro" id="IPR011055">
    <property type="entry name" value="Dup_hybrid_motif"/>
</dbReference>
<dbReference type="Proteomes" id="UP000254707">
    <property type="component" value="Unassembled WGS sequence"/>
</dbReference>
<evidence type="ECO:0000256" key="5">
    <source>
        <dbReference type="SAM" id="Phobius"/>
    </source>
</evidence>
<dbReference type="PANTHER" id="PTHR30175:SF1">
    <property type="entry name" value="PTS SYSTEM ARBUTIN-, CELLOBIOSE-, AND SALICIN-SPECIFIC EIIBC COMPONENT-RELATED"/>
    <property type="match status" value="1"/>
</dbReference>
<keyword evidence="5" id="KW-1133">Transmembrane helix</keyword>